<dbReference type="InterPro" id="IPR025411">
    <property type="entry name" value="DUF4136"/>
</dbReference>
<comment type="caution">
    <text evidence="2">The sequence shown here is derived from an EMBL/GenBank/DDBJ whole genome shotgun (WGS) entry which is preliminary data.</text>
</comment>
<evidence type="ECO:0000259" key="1">
    <source>
        <dbReference type="Pfam" id="PF13590"/>
    </source>
</evidence>
<dbReference type="PROSITE" id="PS51257">
    <property type="entry name" value="PROKAR_LIPOPROTEIN"/>
    <property type="match status" value="1"/>
</dbReference>
<evidence type="ECO:0000313" key="2">
    <source>
        <dbReference type="EMBL" id="MFC3609501.1"/>
    </source>
</evidence>
<dbReference type="Gene3D" id="3.30.160.670">
    <property type="match status" value="1"/>
</dbReference>
<sequence>MHRCLLVGFAGLWLIGCQSVNPYDGPSTPPPAASAAPTAYPATAADFSGYRSWSWRSSPAGSGVLGPEQVAEMVSGALDQRGLRPAPAGQRGDLEIAVDVRRETRQRQVHDRIDPYYGHGLHRGGHYGYDRFGVIASRPMVRTYTEQVTAVQLQLFDAGDGQSLWRTQASSTGSHPDALREALRRALDDYPPR</sequence>
<dbReference type="EMBL" id="JBHRXZ010000027">
    <property type="protein sequence ID" value="MFC3609501.1"/>
    <property type="molecule type" value="Genomic_DNA"/>
</dbReference>
<dbReference type="Pfam" id="PF13590">
    <property type="entry name" value="DUF4136"/>
    <property type="match status" value="1"/>
</dbReference>
<protein>
    <submittedName>
        <fullName evidence="2">DUF4136 domain-containing protein</fullName>
    </submittedName>
</protein>
<name>A0ABV7TD10_9GAMM</name>
<organism evidence="2 3">
    <name type="scientific">Stutzerimonas tarimensis</name>
    <dbReference type="NCBI Taxonomy" id="1507735"/>
    <lineage>
        <taxon>Bacteria</taxon>
        <taxon>Pseudomonadati</taxon>
        <taxon>Pseudomonadota</taxon>
        <taxon>Gammaproteobacteria</taxon>
        <taxon>Pseudomonadales</taxon>
        <taxon>Pseudomonadaceae</taxon>
        <taxon>Stutzerimonas</taxon>
    </lineage>
</organism>
<proteinExistence type="predicted"/>
<gene>
    <name evidence="2" type="ORF">ACFOMF_17135</name>
</gene>
<accession>A0ABV7TD10</accession>
<evidence type="ECO:0000313" key="3">
    <source>
        <dbReference type="Proteomes" id="UP001595630"/>
    </source>
</evidence>
<reference evidence="3" key="1">
    <citation type="journal article" date="2019" name="Int. J. Syst. Evol. Microbiol.">
        <title>The Global Catalogue of Microorganisms (GCM) 10K type strain sequencing project: providing services to taxonomists for standard genome sequencing and annotation.</title>
        <authorList>
            <consortium name="The Broad Institute Genomics Platform"/>
            <consortium name="The Broad Institute Genome Sequencing Center for Infectious Disease"/>
            <person name="Wu L."/>
            <person name="Ma J."/>
        </authorList>
    </citation>
    <scope>NUCLEOTIDE SEQUENCE [LARGE SCALE GENOMIC DNA]</scope>
    <source>
        <strain evidence="3">KCTC 42447</strain>
    </source>
</reference>
<dbReference type="Proteomes" id="UP001595630">
    <property type="component" value="Unassembled WGS sequence"/>
</dbReference>
<dbReference type="RefSeq" id="WP_386367152.1">
    <property type="nucleotide sequence ID" value="NZ_JBHRXZ010000027.1"/>
</dbReference>
<feature type="domain" description="DUF4136" evidence="1">
    <location>
        <begin position="44"/>
        <end position="192"/>
    </location>
</feature>
<keyword evidence="3" id="KW-1185">Reference proteome</keyword>